<evidence type="ECO:0000313" key="2">
    <source>
        <dbReference type="EMBL" id="EIW77721.1"/>
    </source>
</evidence>
<keyword evidence="3" id="KW-1185">Reference proteome</keyword>
<name>A0A5M3MGJ3_CONPW</name>
<sequence length="354" mass="38572">MSHTPYPHSSYPRSPYPRSPYPRSPPNSPASGSGFVDVPAPVSPDNAAPSSTGVAPPSSGTESPIPTQPTQHHPPSSFPAQPSPSDPLQAFAFLSKKPAYAVDFNVGHFNIHMQGSGTNSEIVTACVRRCCLDLISETVAELFVNSPDYRVDFQEMVQAAVRKEVLNIYNDKNFTRFFQQCAGQEIHRQNELARARVAAANSARSRSDGEIVEEFSHLPTNTRAASGPRSQNVEYTKVRGVNEDRLPFGVIPPDGIINRNLNAAFRALVADLPLRSVKLSPSVVATYITPHATSAPPYYWVPYGYAIGVFSNADIYHSLWSGGRGSVGHQVFSLEEALDAMDNALREGYFGLIR</sequence>
<feature type="compositionally biased region" description="Pro residues" evidence="1">
    <location>
        <begin position="14"/>
        <end position="28"/>
    </location>
</feature>
<proteinExistence type="predicted"/>
<evidence type="ECO:0000256" key="1">
    <source>
        <dbReference type="SAM" id="MobiDB-lite"/>
    </source>
</evidence>
<dbReference type="RefSeq" id="XP_007772091.1">
    <property type="nucleotide sequence ID" value="XM_007773901.1"/>
</dbReference>
<dbReference type="Proteomes" id="UP000053558">
    <property type="component" value="Unassembled WGS sequence"/>
</dbReference>
<dbReference type="AlphaFoldDB" id="A0A5M3MGJ3"/>
<gene>
    <name evidence="2" type="ORF">CONPUDRAFT_156908</name>
</gene>
<feature type="compositionally biased region" description="Low complexity" evidence="1">
    <location>
        <begin position="68"/>
        <end position="80"/>
    </location>
</feature>
<feature type="region of interest" description="Disordered" evidence="1">
    <location>
        <begin position="1"/>
        <end position="84"/>
    </location>
</feature>
<feature type="compositionally biased region" description="Polar residues" evidence="1">
    <location>
        <begin position="48"/>
        <end position="65"/>
    </location>
</feature>
<comment type="caution">
    <text evidence="2">The sequence shown here is derived from an EMBL/GenBank/DDBJ whole genome shotgun (WGS) entry which is preliminary data.</text>
</comment>
<dbReference type="EMBL" id="JH711583">
    <property type="protein sequence ID" value="EIW77721.1"/>
    <property type="molecule type" value="Genomic_DNA"/>
</dbReference>
<accession>A0A5M3MGJ3</accession>
<organism evidence="2 3">
    <name type="scientific">Coniophora puteana (strain RWD-64-598)</name>
    <name type="common">Brown rot fungus</name>
    <dbReference type="NCBI Taxonomy" id="741705"/>
    <lineage>
        <taxon>Eukaryota</taxon>
        <taxon>Fungi</taxon>
        <taxon>Dikarya</taxon>
        <taxon>Basidiomycota</taxon>
        <taxon>Agaricomycotina</taxon>
        <taxon>Agaricomycetes</taxon>
        <taxon>Agaricomycetidae</taxon>
        <taxon>Boletales</taxon>
        <taxon>Coniophorineae</taxon>
        <taxon>Coniophoraceae</taxon>
        <taxon>Coniophora</taxon>
    </lineage>
</organism>
<protein>
    <submittedName>
        <fullName evidence="2">Uncharacterized protein</fullName>
    </submittedName>
</protein>
<reference evidence="3" key="1">
    <citation type="journal article" date="2012" name="Science">
        <title>The Paleozoic origin of enzymatic lignin decomposition reconstructed from 31 fungal genomes.</title>
        <authorList>
            <person name="Floudas D."/>
            <person name="Binder M."/>
            <person name="Riley R."/>
            <person name="Barry K."/>
            <person name="Blanchette R.A."/>
            <person name="Henrissat B."/>
            <person name="Martinez A.T."/>
            <person name="Otillar R."/>
            <person name="Spatafora J.W."/>
            <person name="Yadav J.S."/>
            <person name="Aerts A."/>
            <person name="Benoit I."/>
            <person name="Boyd A."/>
            <person name="Carlson A."/>
            <person name="Copeland A."/>
            <person name="Coutinho P.M."/>
            <person name="de Vries R.P."/>
            <person name="Ferreira P."/>
            <person name="Findley K."/>
            <person name="Foster B."/>
            <person name="Gaskell J."/>
            <person name="Glotzer D."/>
            <person name="Gorecki P."/>
            <person name="Heitman J."/>
            <person name="Hesse C."/>
            <person name="Hori C."/>
            <person name="Igarashi K."/>
            <person name="Jurgens J.A."/>
            <person name="Kallen N."/>
            <person name="Kersten P."/>
            <person name="Kohler A."/>
            <person name="Kuees U."/>
            <person name="Kumar T.K.A."/>
            <person name="Kuo A."/>
            <person name="LaButti K."/>
            <person name="Larrondo L.F."/>
            <person name="Lindquist E."/>
            <person name="Ling A."/>
            <person name="Lombard V."/>
            <person name="Lucas S."/>
            <person name="Lundell T."/>
            <person name="Martin R."/>
            <person name="McLaughlin D.J."/>
            <person name="Morgenstern I."/>
            <person name="Morin E."/>
            <person name="Murat C."/>
            <person name="Nagy L.G."/>
            <person name="Nolan M."/>
            <person name="Ohm R.A."/>
            <person name="Patyshakuliyeva A."/>
            <person name="Rokas A."/>
            <person name="Ruiz-Duenas F.J."/>
            <person name="Sabat G."/>
            <person name="Salamov A."/>
            <person name="Samejima M."/>
            <person name="Schmutz J."/>
            <person name="Slot J.C."/>
            <person name="St John F."/>
            <person name="Stenlid J."/>
            <person name="Sun H."/>
            <person name="Sun S."/>
            <person name="Syed K."/>
            <person name="Tsang A."/>
            <person name="Wiebenga A."/>
            <person name="Young D."/>
            <person name="Pisabarro A."/>
            <person name="Eastwood D.C."/>
            <person name="Martin F."/>
            <person name="Cullen D."/>
            <person name="Grigoriev I.V."/>
            <person name="Hibbett D.S."/>
        </authorList>
    </citation>
    <scope>NUCLEOTIDE SEQUENCE [LARGE SCALE GENOMIC DNA]</scope>
    <source>
        <strain evidence="3">RWD-64-598 SS2</strain>
    </source>
</reference>
<evidence type="ECO:0000313" key="3">
    <source>
        <dbReference type="Proteomes" id="UP000053558"/>
    </source>
</evidence>
<dbReference type="KEGG" id="cput:CONPUDRAFT_156908"/>
<feature type="compositionally biased region" description="Low complexity" evidence="1">
    <location>
        <begin position="1"/>
        <end position="13"/>
    </location>
</feature>
<dbReference type="GeneID" id="19203665"/>